<feature type="transmembrane region" description="Helical" evidence="1">
    <location>
        <begin position="23"/>
        <end position="43"/>
    </location>
</feature>
<protein>
    <submittedName>
        <fullName evidence="2">Uncharacterized protein</fullName>
    </submittedName>
</protein>
<dbReference type="KEGG" id="vga:BSQ33_15905"/>
<reference evidence="2 3" key="1">
    <citation type="submission" date="2016-12" db="EMBL/GenBank/DDBJ databases">
        <authorList>
            <person name="Song W.-J."/>
            <person name="Kurnit D.M."/>
        </authorList>
    </citation>
    <scope>NUCLEOTIDE SEQUENCE [LARGE SCALE GENOMIC DNA]</scope>
    <source>
        <strain evidence="2 3">ATCC 43942</strain>
    </source>
</reference>
<keyword evidence="1" id="KW-1133">Transmembrane helix</keyword>
<keyword evidence="1" id="KW-0472">Membrane</keyword>
<gene>
    <name evidence="2" type="ORF">BSQ33_15905</name>
</gene>
<dbReference type="Proteomes" id="UP000196708">
    <property type="component" value="Chromosome 2"/>
</dbReference>
<dbReference type="AlphaFoldDB" id="A0A1Z2SJB0"/>
<evidence type="ECO:0000313" key="3">
    <source>
        <dbReference type="Proteomes" id="UP000196708"/>
    </source>
</evidence>
<dbReference type="EMBL" id="CP018836">
    <property type="protein sequence ID" value="ASA57273.1"/>
    <property type="molecule type" value="Genomic_DNA"/>
</dbReference>
<evidence type="ECO:0000313" key="2">
    <source>
        <dbReference type="EMBL" id="ASA57273.1"/>
    </source>
</evidence>
<accession>A0A1Z2SJB0</accession>
<evidence type="ECO:0000256" key="1">
    <source>
        <dbReference type="SAM" id="Phobius"/>
    </source>
</evidence>
<name>A0A1Z2SJB0_VIBGA</name>
<organism evidence="2 3">
    <name type="scientific">Vibrio gazogenes</name>
    <dbReference type="NCBI Taxonomy" id="687"/>
    <lineage>
        <taxon>Bacteria</taxon>
        <taxon>Pseudomonadati</taxon>
        <taxon>Pseudomonadota</taxon>
        <taxon>Gammaproteobacteria</taxon>
        <taxon>Vibrionales</taxon>
        <taxon>Vibrionaceae</taxon>
        <taxon>Vibrio</taxon>
    </lineage>
</organism>
<proteinExistence type="predicted"/>
<sequence length="61" mass="6936">MDDSLVVSGCIIVRNHNEKNGQFCVYIALNIEFIAMICLFWLFCNNNIATGCCKATEVRFE</sequence>
<keyword evidence="1" id="KW-0812">Transmembrane</keyword>